<dbReference type="PANTHER" id="PTHR46585:SF1">
    <property type="entry name" value="CHROMO DOMAIN-CONTAINING PROTEIN"/>
    <property type="match status" value="1"/>
</dbReference>
<dbReference type="PROSITE" id="PS50013">
    <property type="entry name" value="CHROMO_2"/>
    <property type="match status" value="1"/>
</dbReference>
<dbReference type="PANTHER" id="PTHR46585">
    <property type="entry name" value="INTEGRASE CORE DOMAIN CONTAINING PROTEIN"/>
    <property type="match status" value="1"/>
</dbReference>
<dbReference type="Proteomes" id="UP000078492">
    <property type="component" value="Unassembled WGS sequence"/>
</dbReference>
<reference evidence="2 3" key="1">
    <citation type="submission" date="2015-09" db="EMBL/GenBank/DDBJ databases">
        <title>Trachymyrmex cornetzi WGS genome.</title>
        <authorList>
            <person name="Nygaard S."/>
            <person name="Hu H."/>
            <person name="Boomsma J."/>
            <person name="Zhang G."/>
        </authorList>
    </citation>
    <scope>NUCLEOTIDE SEQUENCE [LARGE SCALE GENOMIC DNA]</scope>
    <source>
        <strain evidence="2">Tcor2-1</strain>
        <tissue evidence="2">Whole body</tissue>
    </source>
</reference>
<name>A0A151J290_9HYME</name>
<evidence type="ECO:0000313" key="2">
    <source>
        <dbReference type="EMBL" id="KYN16160.1"/>
    </source>
</evidence>
<dbReference type="InterPro" id="IPR016197">
    <property type="entry name" value="Chromo-like_dom_sf"/>
</dbReference>
<protein>
    <recommendedName>
        <fullName evidence="1">Chromo domain-containing protein</fullName>
    </recommendedName>
</protein>
<proteinExistence type="predicted"/>
<dbReference type="CDD" id="cd00024">
    <property type="entry name" value="CD_CSD"/>
    <property type="match status" value="1"/>
</dbReference>
<evidence type="ECO:0000259" key="1">
    <source>
        <dbReference type="PROSITE" id="PS50013"/>
    </source>
</evidence>
<dbReference type="InterPro" id="IPR000953">
    <property type="entry name" value="Chromo/chromo_shadow_dom"/>
</dbReference>
<dbReference type="GO" id="GO:0005694">
    <property type="term" value="C:chromosome"/>
    <property type="evidence" value="ECO:0007669"/>
    <property type="project" value="UniProtKB-ARBA"/>
</dbReference>
<evidence type="ECO:0000313" key="3">
    <source>
        <dbReference type="Proteomes" id="UP000078492"/>
    </source>
</evidence>
<dbReference type="STRING" id="471704.A0A151J290"/>
<dbReference type="EMBL" id="KQ980409">
    <property type="protein sequence ID" value="KYN16160.1"/>
    <property type="molecule type" value="Genomic_DNA"/>
</dbReference>
<organism evidence="2 3">
    <name type="scientific">Trachymyrmex cornetzi</name>
    <dbReference type="NCBI Taxonomy" id="471704"/>
    <lineage>
        <taxon>Eukaryota</taxon>
        <taxon>Metazoa</taxon>
        <taxon>Ecdysozoa</taxon>
        <taxon>Arthropoda</taxon>
        <taxon>Hexapoda</taxon>
        <taxon>Insecta</taxon>
        <taxon>Pterygota</taxon>
        <taxon>Neoptera</taxon>
        <taxon>Endopterygota</taxon>
        <taxon>Hymenoptera</taxon>
        <taxon>Apocrita</taxon>
        <taxon>Aculeata</taxon>
        <taxon>Formicoidea</taxon>
        <taxon>Formicidae</taxon>
        <taxon>Myrmicinae</taxon>
        <taxon>Trachymyrmex</taxon>
    </lineage>
</organism>
<gene>
    <name evidence="2" type="ORF">ALC57_11592</name>
</gene>
<sequence length="148" mass="17055">RLVSNYNARKHRTISMRPVDVTPGIADRLLVTVYNRVKIAAPARYKVGDSVRVSKFKTVFDKGYTPNWTAEVFKIIEVQQTNPVTYLLQDSRGEPIAGGFYEYELHSVANPDVHLVEKVLRKRGNEVYVKWLGFDNSYNSWIHKDNVL</sequence>
<feature type="domain" description="Chromo" evidence="1">
    <location>
        <begin position="114"/>
        <end position="148"/>
    </location>
</feature>
<feature type="non-terminal residue" evidence="2">
    <location>
        <position position="1"/>
    </location>
</feature>
<dbReference type="SUPFAM" id="SSF54160">
    <property type="entry name" value="Chromo domain-like"/>
    <property type="match status" value="1"/>
</dbReference>
<keyword evidence="3" id="KW-1185">Reference proteome</keyword>
<accession>A0A151J290</accession>
<dbReference type="AlphaFoldDB" id="A0A151J290"/>